<dbReference type="Proteomes" id="UP000054821">
    <property type="component" value="Unassembled WGS sequence"/>
</dbReference>
<organism evidence="1 2">
    <name type="scientific">Trichoderma gamsii</name>
    <dbReference type="NCBI Taxonomy" id="398673"/>
    <lineage>
        <taxon>Eukaryota</taxon>
        <taxon>Fungi</taxon>
        <taxon>Dikarya</taxon>
        <taxon>Ascomycota</taxon>
        <taxon>Pezizomycotina</taxon>
        <taxon>Sordariomycetes</taxon>
        <taxon>Hypocreomycetidae</taxon>
        <taxon>Hypocreales</taxon>
        <taxon>Hypocreaceae</taxon>
        <taxon>Trichoderma</taxon>
    </lineage>
</organism>
<dbReference type="GeneID" id="36347902"/>
<comment type="caution">
    <text evidence="1">The sequence shown here is derived from an EMBL/GenBank/DDBJ whole genome shotgun (WGS) entry which is preliminary data.</text>
</comment>
<protein>
    <submittedName>
        <fullName evidence="1">BIP4</fullName>
    </submittedName>
</protein>
<evidence type="ECO:0000313" key="2">
    <source>
        <dbReference type="Proteomes" id="UP000054821"/>
    </source>
</evidence>
<sequence length="109" mass="12082">MMKDFIRSANILVGTPVAIKNLLDHLSSELEALSPDLIINDEAGRSTEAMALVPLAMFPETPTLWLGDGKELVPMHRAADSVEKPLFQDQRKMSLLKRAQDTGNVDFTF</sequence>
<keyword evidence="2" id="KW-1185">Reference proteome</keyword>
<dbReference type="InterPro" id="IPR027417">
    <property type="entry name" value="P-loop_NTPase"/>
</dbReference>
<proteinExistence type="predicted"/>
<dbReference type="AlphaFoldDB" id="A0A2P4Z8X5"/>
<dbReference type="STRING" id="398673.A0A2P4Z8X5"/>
<reference evidence="1 2" key="1">
    <citation type="journal article" date="2016" name="Genome Announc.">
        <title>Draft Whole-Genome Sequence of Trichoderma gamsii T6085, a Promising Biocontrol Agent of Fusarium Head Blight on Wheat.</title>
        <authorList>
            <person name="Baroncelli R."/>
            <person name="Zapparata A."/>
            <person name="Piaggeschi G."/>
            <person name="Sarrocco S."/>
            <person name="Vannacci G."/>
        </authorList>
    </citation>
    <scope>NUCLEOTIDE SEQUENCE [LARGE SCALE GENOMIC DNA]</scope>
    <source>
        <strain evidence="1 2">T6085</strain>
    </source>
</reference>
<gene>
    <name evidence="1" type="ORF">TGAM01_v210345</name>
</gene>
<evidence type="ECO:0000313" key="1">
    <source>
        <dbReference type="EMBL" id="PON20744.1"/>
    </source>
</evidence>
<dbReference type="RefSeq" id="XP_024404470.1">
    <property type="nucleotide sequence ID" value="XM_024550773.1"/>
</dbReference>
<dbReference type="Gene3D" id="3.40.50.300">
    <property type="entry name" value="P-loop containing nucleotide triphosphate hydrolases"/>
    <property type="match status" value="1"/>
</dbReference>
<accession>A0A2P4Z8X5</accession>
<name>A0A2P4Z8X5_9HYPO</name>
<dbReference type="EMBL" id="JPDN02000061">
    <property type="protein sequence ID" value="PON20744.1"/>
    <property type="molecule type" value="Genomic_DNA"/>
</dbReference>